<dbReference type="CDD" id="cd06222">
    <property type="entry name" value="RNase_H_like"/>
    <property type="match status" value="1"/>
</dbReference>
<organism evidence="2 3">
    <name type="scientific">Spinacia oleracea</name>
    <name type="common">Spinach</name>
    <dbReference type="NCBI Taxonomy" id="3562"/>
    <lineage>
        <taxon>Eukaryota</taxon>
        <taxon>Viridiplantae</taxon>
        <taxon>Streptophyta</taxon>
        <taxon>Embryophyta</taxon>
        <taxon>Tracheophyta</taxon>
        <taxon>Spermatophyta</taxon>
        <taxon>Magnoliopsida</taxon>
        <taxon>eudicotyledons</taxon>
        <taxon>Gunneridae</taxon>
        <taxon>Pentapetalae</taxon>
        <taxon>Caryophyllales</taxon>
        <taxon>Chenopodiaceae</taxon>
        <taxon>Chenopodioideae</taxon>
        <taxon>Anserineae</taxon>
        <taxon>Spinacia</taxon>
    </lineage>
</organism>
<proteinExistence type="predicted"/>
<evidence type="ECO:0000313" key="3">
    <source>
        <dbReference type="RefSeq" id="XP_021843644.2"/>
    </source>
</evidence>
<dbReference type="GO" id="GO:0003676">
    <property type="term" value="F:nucleic acid binding"/>
    <property type="evidence" value="ECO:0007669"/>
    <property type="project" value="InterPro"/>
</dbReference>
<dbReference type="InterPro" id="IPR043502">
    <property type="entry name" value="DNA/RNA_pol_sf"/>
</dbReference>
<dbReference type="InterPro" id="IPR036397">
    <property type="entry name" value="RNaseH_sf"/>
</dbReference>
<evidence type="ECO:0000313" key="2">
    <source>
        <dbReference type="Proteomes" id="UP000813463"/>
    </source>
</evidence>
<dbReference type="PANTHER" id="PTHR33116">
    <property type="entry name" value="REVERSE TRANSCRIPTASE ZINC-BINDING DOMAIN-CONTAINING PROTEIN-RELATED-RELATED"/>
    <property type="match status" value="1"/>
</dbReference>
<dbReference type="SUPFAM" id="SSF56219">
    <property type="entry name" value="DNase I-like"/>
    <property type="match status" value="1"/>
</dbReference>
<dbReference type="Gene3D" id="3.60.10.10">
    <property type="entry name" value="Endonuclease/exonuclease/phosphatase"/>
    <property type="match status" value="1"/>
</dbReference>
<feature type="domain" description="Reverse transcriptase" evidence="1">
    <location>
        <begin position="443"/>
        <end position="708"/>
    </location>
</feature>
<name>A0A9R0I6L9_SPIOL</name>
<dbReference type="InterPro" id="IPR002156">
    <property type="entry name" value="RNaseH_domain"/>
</dbReference>
<dbReference type="InterPro" id="IPR026960">
    <property type="entry name" value="RVT-Znf"/>
</dbReference>
<dbReference type="Gene3D" id="3.30.420.10">
    <property type="entry name" value="Ribonuclease H-like superfamily/Ribonuclease H"/>
    <property type="match status" value="1"/>
</dbReference>
<reference evidence="3" key="2">
    <citation type="submission" date="2025-08" db="UniProtKB">
        <authorList>
            <consortium name="RefSeq"/>
        </authorList>
    </citation>
    <scope>IDENTIFICATION</scope>
    <source>
        <tissue evidence="3">Leaf</tissue>
    </source>
</reference>
<dbReference type="RefSeq" id="XP_021843644.2">
    <property type="nucleotide sequence ID" value="XM_021987952.2"/>
</dbReference>
<sequence>MSVVDMSVKLACLNPRVSFGVDADGSRGGLFILSWCSAVVSCVASTQNYVLCKISESNGCSRHVLFVYGDPVLERRKVVWDRISSLLEGLVDYLVIGDFNQLDSMSDKYGGSNFIRGIDDFTDFRLGVGLHEIEFVGPRYTWVNKRINGDLIMERLDRAYASLDWMDRFPEGKIYNEPILCSDHAAIMYESEPKGVVSNRPYQLEKWSLNFKEVENLILSSWNERYQGSSMFTLACRQRNVRTRLQKWCLENKKFWGINWRMVTKSIEKATEELMRTNQGNLYIDQLSEWDSKCRIGFDYWRQRVKENWVKEGELASSLMFRRVKVRKVRNEIVSIKNDEDEWVEGQEGVSKVVLDSLLKVYVPQDNPNQGEDIDLILRQLHCPKISRLESGRMDAPITDEEIRKAMFDIGKDKSPGPDGMIAEFFQKYWDKIGEKVIEGVREFFRKGHILKEWNQALLVMIPKVASPEAAMHFRPIGLCNTIYKCVSKCMVKRLKEVLPSLISDFQHAFIPGRYIEDNILLSHEMLNTINTNKRKDLAVIKLDMSKAYDRVNWLFVLKFLKGYGFSDRWVGLVSECITTVSYKALINGRTTRGFKPKCGLRQGDPLSPYLFLFCMDIFSRMLTLGESIGLFKGIKVSRRAPSINHLFFADDAMLFFKADEESCVNLKKIIEDFGRISGQQLNYKKTHVKFSPHMKEESRARYKAILLIGEVEKLGNHLGAPIDLGRKKAEEFQLLIDKIQNKILVWSSLHLSQPMKVILIQSVLMSVVSHVMRCLKIPAAVTNKIDALVTRFFWAGKGEKGLHWVSRGIIQKPREDGGLGIRAAAMLNDAMLFKQVQRLVNNPQLLITRVISSFDGRGNNVLGGDEGKGRGASWGRRGLYIAQGKFSRGLVWKVGNGDKVLASSMAWVGGQVPEVRSNQLLGPSAKWRVSEFIERGSSTWKPDLVRSRFVWKDACSILAMEIPKGEVEDFKYWKYSRSGRFTISSGYQFLYKESAEDTRILNDNELKAIRIVWKMNILPKWKYFMWKIFYNGLAVKVNLVRRGMDCDLECSYCGCQEEDLQHVLRFCSVAYLSWVNCSLQIDPTENESCSLKEWVRRYILLYHSEDGWNGERIQRFIALLWSLWKMRNARIFRGEGGHPGAVLAVWDTQLKEVDTFKRRNKEDSSEGAREPPGFNMVHIGQAKDFCNAFVLQVDGSWDKKTGRAGWGVAVSTESQSESAEKAGQHGMAVSSDHAEAKACLLGLNWASQRQINRLRINTDSAALVSNLRLGRVVDITIMGIVEEIRNLGSTFQQCTILKVPRRNVTIAHNVATRCRKLGLSFV</sequence>
<dbReference type="Pfam" id="PF13456">
    <property type="entry name" value="RVT_3"/>
    <property type="match status" value="1"/>
</dbReference>
<protein>
    <recommendedName>
        <fullName evidence="1">Reverse transcriptase domain-containing protein</fullName>
    </recommendedName>
</protein>
<reference evidence="2" key="1">
    <citation type="journal article" date="2021" name="Nat. Commun.">
        <title>Genomic analyses provide insights into spinach domestication and the genetic basis of agronomic traits.</title>
        <authorList>
            <person name="Cai X."/>
            <person name="Sun X."/>
            <person name="Xu C."/>
            <person name="Sun H."/>
            <person name="Wang X."/>
            <person name="Ge C."/>
            <person name="Zhang Z."/>
            <person name="Wang Q."/>
            <person name="Fei Z."/>
            <person name="Jiao C."/>
            <person name="Wang Q."/>
        </authorList>
    </citation>
    <scope>NUCLEOTIDE SEQUENCE [LARGE SCALE GENOMIC DNA]</scope>
    <source>
        <strain evidence="2">cv. Varoflay</strain>
    </source>
</reference>
<dbReference type="InterPro" id="IPR000477">
    <property type="entry name" value="RT_dom"/>
</dbReference>
<dbReference type="PROSITE" id="PS50878">
    <property type="entry name" value="RT_POL"/>
    <property type="match status" value="1"/>
</dbReference>
<gene>
    <name evidence="3" type="primary">LOC110783602</name>
</gene>
<dbReference type="Proteomes" id="UP000813463">
    <property type="component" value="Chromosome 4"/>
</dbReference>
<dbReference type="InterPro" id="IPR044730">
    <property type="entry name" value="RNase_H-like_dom_plant"/>
</dbReference>
<dbReference type="KEGG" id="soe:110783602"/>
<dbReference type="GO" id="GO:0004523">
    <property type="term" value="F:RNA-DNA hybrid ribonuclease activity"/>
    <property type="evidence" value="ECO:0007669"/>
    <property type="project" value="InterPro"/>
</dbReference>
<dbReference type="SUPFAM" id="SSF53098">
    <property type="entry name" value="Ribonuclease H-like"/>
    <property type="match status" value="1"/>
</dbReference>
<accession>A0A9R0I6L9</accession>
<dbReference type="Pfam" id="PF00078">
    <property type="entry name" value="RVT_1"/>
    <property type="match status" value="1"/>
</dbReference>
<dbReference type="SUPFAM" id="SSF56672">
    <property type="entry name" value="DNA/RNA polymerases"/>
    <property type="match status" value="1"/>
</dbReference>
<dbReference type="CDD" id="cd01650">
    <property type="entry name" value="RT_nLTR_like"/>
    <property type="match status" value="1"/>
</dbReference>
<dbReference type="InterPro" id="IPR036691">
    <property type="entry name" value="Endo/exonu/phosph_ase_sf"/>
</dbReference>
<keyword evidence="2" id="KW-1185">Reference proteome</keyword>
<dbReference type="PANTHER" id="PTHR33116:SF78">
    <property type="entry name" value="OS12G0587133 PROTEIN"/>
    <property type="match status" value="1"/>
</dbReference>
<dbReference type="Pfam" id="PF13966">
    <property type="entry name" value="zf-RVT"/>
    <property type="match status" value="1"/>
</dbReference>
<dbReference type="InterPro" id="IPR012337">
    <property type="entry name" value="RNaseH-like_sf"/>
</dbReference>
<dbReference type="GeneID" id="110783602"/>
<evidence type="ECO:0000259" key="1">
    <source>
        <dbReference type="PROSITE" id="PS50878"/>
    </source>
</evidence>